<feature type="domain" description="Thoeris protein ThsB TIR-like" evidence="1">
    <location>
        <begin position="6"/>
        <end position="98"/>
    </location>
</feature>
<gene>
    <name evidence="2" type="ORF">YP76_19900</name>
</gene>
<keyword evidence="3" id="KW-1185">Reference proteome</keyword>
<evidence type="ECO:0000313" key="2">
    <source>
        <dbReference type="EMBL" id="KKW90274.1"/>
    </source>
</evidence>
<evidence type="ECO:0000313" key="3">
    <source>
        <dbReference type="Proteomes" id="UP000033874"/>
    </source>
</evidence>
<protein>
    <submittedName>
        <fullName evidence="2">Molecular chaperone Tir</fullName>
    </submittedName>
</protein>
<dbReference type="InterPro" id="IPR015032">
    <property type="entry name" value="ThsB__TIR-like_domain"/>
</dbReference>
<dbReference type="STRING" id="56193.YP76_19900"/>
<dbReference type="SUPFAM" id="SSF52206">
    <property type="entry name" value="Hypothetical protein MTH538"/>
    <property type="match status" value="1"/>
</dbReference>
<proteinExistence type="predicted"/>
<name>A0A0M3AP25_9SPHN</name>
<sequence>MARRVFFSFHFANDFWRTQQVRNIGALEGQSLCTANAWEEVKRKGKASIEKWIDDNMYGKSCVVVLVGSETANRPWVIREIVKGWDAGKGVVGIRINKLLGHDGNSCTAGSNPFDEVGYGNTGKKLSSIAKLVTPSGSDSKAVYDSIKNGIESWIEDAIAIRSEAVSER</sequence>
<reference evidence="2 3" key="1">
    <citation type="submission" date="2015-04" db="EMBL/GenBank/DDBJ databases">
        <title>Genome sequence of aromatic hydrocarbons-degrading Sphingobium chungbukense DJ77.</title>
        <authorList>
            <person name="Kim Y.-C."/>
            <person name="Chae J.-C."/>
        </authorList>
    </citation>
    <scope>NUCLEOTIDE SEQUENCE [LARGE SCALE GENOMIC DNA]</scope>
    <source>
        <strain evidence="2 3">DJ77</strain>
    </source>
</reference>
<dbReference type="InterPro" id="IPR036490">
    <property type="entry name" value="ThsB_TIR-like_sf"/>
</dbReference>
<accession>A0A0M3AP25</accession>
<dbReference type="Proteomes" id="UP000033874">
    <property type="component" value="Unassembled WGS sequence"/>
</dbReference>
<organism evidence="2 3">
    <name type="scientific">Sphingobium chungbukense</name>
    <dbReference type="NCBI Taxonomy" id="56193"/>
    <lineage>
        <taxon>Bacteria</taxon>
        <taxon>Pseudomonadati</taxon>
        <taxon>Pseudomonadota</taxon>
        <taxon>Alphaproteobacteria</taxon>
        <taxon>Sphingomonadales</taxon>
        <taxon>Sphingomonadaceae</taxon>
        <taxon>Sphingobium</taxon>
    </lineage>
</organism>
<dbReference type="AlphaFoldDB" id="A0A0M3AP25"/>
<dbReference type="Pfam" id="PF08937">
    <property type="entry name" value="ThsB_TIR"/>
    <property type="match status" value="1"/>
</dbReference>
<dbReference type="EMBL" id="LBIC01000010">
    <property type="protein sequence ID" value="KKW90274.1"/>
    <property type="molecule type" value="Genomic_DNA"/>
</dbReference>
<dbReference type="PATRIC" id="fig|56193.3.peg.4185"/>
<comment type="caution">
    <text evidence="2">The sequence shown here is derived from an EMBL/GenBank/DDBJ whole genome shotgun (WGS) entry which is preliminary data.</text>
</comment>
<evidence type="ECO:0000259" key="1">
    <source>
        <dbReference type="Pfam" id="PF08937"/>
    </source>
</evidence>
<dbReference type="RefSeq" id="WP_046765366.1">
    <property type="nucleotide sequence ID" value="NZ_LBIC01000010.1"/>
</dbReference>